<accession>A0ABM5LI51</accession>
<evidence type="ECO:0000256" key="1">
    <source>
        <dbReference type="SAM" id="Coils"/>
    </source>
</evidence>
<proteinExistence type="predicted"/>
<evidence type="ECO:0000259" key="2">
    <source>
        <dbReference type="Pfam" id="PF13476"/>
    </source>
</evidence>
<feature type="coiled-coil region" evidence="1">
    <location>
        <begin position="226"/>
        <end position="294"/>
    </location>
</feature>
<dbReference type="PANTHER" id="PTHR32114:SF2">
    <property type="entry name" value="ABC TRANSPORTER ABCH.3"/>
    <property type="match status" value="1"/>
</dbReference>
<protein>
    <recommendedName>
        <fullName evidence="2">Rad50/SbcC-type AAA domain-containing protein</fullName>
    </recommendedName>
</protein>
<evidence type="ECO:0000313" key="3">
    <source>
        <dbReference type="EMBL" id="ACX75266.1"/>
    </source>
</evidence>
<keyword evidence="1" id="KW-0175">Coiled coil</keyword>
<dbReference type="Pfam" id="PF13476">
    <property type="entry name" value="AAA_23"/>
    <property type="match status" value="1"/>
</dbReference>
<dbReference type="PANTHER" id="PTHR32114">
    <property type="entry name" value="ABC TRANSPORTER ABCH.3"/>
    <property type="match status" value="1"/>
</dbReference>
<reference evidence="3" key="1">
    <citation type="submission" date="2009-10" db="EMBL/GenBank/DDBJ databases">
        <title>Complete sequence of Fibrobacter succinogenes subsp. succinogenes S85.</title>
        <authorList>
            <consortium name="US DOE Joint Genome Institute"/>
            <person name="Lucas S."/>
            <person name="Copeland A."/>
            <person name="Lapidus A."/>
            <person name="Glavina del Rio T."/>
            <person name="Tice H."/>
            <person name="Bruce D."/>
            <person name="Goodwin L."/>
            <person name="Pitluck S."/>
            <person name="Chertkov O."/>
            <person name="Detter J.C."/>
            <person name="Han C."/>
            <person name="Tapia R."/>
            <person name="Larimer F."/>
            <person name="Land M."/>
            <person name="Hauser L."/>
            <person name="Kyrpides N."/>
            <person name="Mikhailova N."/>
            <person name="Weimer P.J."/>
            <person name="Stevenson D.M."/>
            <person name="Boyum J."/>
            <person name="Brumm P.I."/>
            <person name="Mead D."/>
        </authorList>
    </citation>
    <scope>NUCLEOTIDE SEQUENCE [LARGE SCALE GENOMIC DNA]</scope>
    <source>
        <strain evidence="3">S85</strain>
    </source>
</reference>
<dbReference type="EMBL" id="CP001792">
    <property type="protein sequence ID" value="ACX75266.1"/>
    <property type="molecule type" value="Genomic_DNA"/>
</dbReference>
<dbReference type="RefSeq" id="WP_015732081.1">
    <property type="nucleotide sequence ID" value="NC_013410.1"/>
</dbReference>
<gene>
    <name evidence="3" type="ordered locus">Fisuc_1671</name>
</gene>
<name>A0ABM5LI51_FIBSS</name>
<feature type="coiled-coil region" evidence="1">
    <location>
        <begin position="451"/>
        <end position="490"/>
    </location>
</feature>
<dbReference type="InterPro" id="IPR038729">
    <property type="entry name" value="Rad50/SbcC_AAA"/>
</dbReference>
<feature type="domain" description="Rad50/SbcC-type AAA" evidence="2">
    <location>
        <begin position="5"/>
        <end position="282"/>
    </location>
</feature>
<dbReference type="Proteomes" id="UP000001497">
    <property type="component" value="Chromosome"/>
</dbReference>
<keyword evidence="4" id="KW-1185">Reference proteome</keyword>
<organism evidence="3 4">
    <name type="scientific">Fibrobacter succinogenes (strain ATCC 19169 / S85)</name>
    <dbReference type="NCBI Taxonomy" id="59374"/>
    <lineage>
        <taxon>Bacteria</taxon>
        <taxon>Pseudomonadati</taxon>
        <taxon>Fibrobacterota</taxon>
        <taxon>Fibrobacteria</taxon>
        <taxon>Fibrobacterales</taxon>
        <taxon>Fibrobacteraceae</taxon>
        <taxon>Fibrobacter</taxon>
    </lineage>
</organism>
<sequence>MLLESIKLHNFRQYRDAFLDFAQDVHGKNVTIIIGENGSGKTTFLQSFFWCLYGITNFKDSVVLNKSVASEMTPSAPADTFVEINLQHGDVHYKIKRTQRFRKDLGNNVKVDGSSFCEIEKKDKTGNKSFVEASKRESTINLILRKELSRYFFFDGERIETMGKEISGYKKSEEFAEAVEGLLGLKGMQKALEHLNGGPKNSVIGKYNQRYDSASDSAVRELTKIINDCDEEIENKGKRIAEIDNEDYKAEEERRAKQEELKGYESSKELQEYKESLEKDIKQYSISKAEAQKDICREFNNQATSFLSLGLIKPAFDILVKLNLSGSDIPNITDKTIQYLLDHHKCLCGTCLSENSPEVEELKKWFDVLPPKSIGSMVNDFKMVARNRLNSINDFVSLRNEKNRQISVFEDKIMDAEDIIENEINPKLNGKDVEEIVQEISATIAECGRIISKHKEERDTLNQEIGAARIKREEANKKRKDRALASEKNRKVEIYKAYAQYLYDALYKKYSTSEAEVRSRLEANMNEIFSTINNGDFSVKINEKYQIDVIANNVNDKVELSEGQGISVIFSFITSMIKMSRENRLSQTDHDLSSDIYPLVMDAPLSKFDKKHIKSVCETIPRLTEQVIIFIKDTDGDLAMEYMGDKIGKSHKIRKISETETVLE</sequence>
<dbReference type="Gene3D" id="3.40.50.300">
    <property type="entry name" value="P-loop containing nucleotide triphosphate hydrolases"/>
    <property type="match status" value="2"/>
</dbReference>
<dbReference type="InterPro" id="IPR027417">
    <property type="entry name" value="P-loop_NTPase"/>
</dbReference>
<evidence type="ECO:0000313" key="4">
    <source>
        <dbReference type="Proteomes" id="UP000001497"/>
    </source>
</evidence>
<dbReference type="SUPFAM" id="SSF52540">
    <property type="entry name" value="P-loop containing nucleoside triphosphate hydrolases"/>
    <property type="match status" value="1"/>
</dbReference>